<dbReference type="STRING" id="58117.SAMN05421833_102471"/>
<protein>
    <submittedName>
        <fullName evidence="1">Enoyl-(Acyl carrier protein) reductase</fullName>
    </submittedName>
</protein>
<evidence type="ECO:0000313" key="2">
    <source>
        <dbReference type="Proteomes" id="UP000186096"/>
    </source>
</evidence>
<dbReference type="InterPro" id="IPR036291">
    <property type="entry name" value="NAD(P)-bd_dom_sf"/>
</dbReference>
<dbReference type="RefSeq" id="WP_373320527.1">
    <property type="nucleotide sequence ID" value="NZ_FTNI01000002.1"/>
</dbReference>
<dbReference type="Gene3D" id="3.40.50.720">
    <property type="entry name" value="NAD(P)-binding Rossmann-like Domain"/>
    <property type="match status" value="1"/>
</dbReference>
<name>A0A1N6TT73_9ACTN</name>
<gene>
    <name evidence="1" type="ORF">SAMN05421833_102471</name>
</gene>
<dbReference type="EMBL" id="FTNI01000002">
    <property type="protein sequence ID" value="SIQ56524.1"/>
    <property type="molecule type" value="Genomic_DNA"/>
</dbReference>
<proteinExistence type="predicted"/>
<dbReference type="InterPro" id="IPR002347">
    <property type="entry name" value="SDR_fam"/>
</dbReference>
<keyword evidence="2" id="KW-1185">Reference proteome</keyword>
<accession>A0A1N6TT73</accession>
<dbReference type="Pfam" id="PF13561">
    <property type="entry name" value="adh_short_C2"/>
    <property type="match status" value="1"/>
</dbReference>
<evidence type="ECO:0000313" key="1">
    <source>
        <dbReference type="EMBL" id="SIQ56524.1"/>
    </source>
</evidence>
<organism evidence="1 2">
    <name type="scientific">Microbispora rosea</name>
    <dbReference type="NCBI Taxonomy" id="58117"/>
    <lineage>
        <taxon>Bacteria</taxon>
        <taxon>Bacillati</taxon>
        <taxon>Actinomycetota</taxon>
        <taxon>Actinomycetes</taxon>
        <taxon>Streptosporangiales</taxon>
        <taxon>Streptosporangiaceae</taxon>
        <taxon>Microbispora</taxon>
    </lineage>
</organism>
<sequence>MVSSLSLQRMGHPDEIALAITFLASPAASYVTGAVLDAHGGYNA</sequence>
<reference evidence="2" key="1">
    <citation type="submission" date="2017-01" db="EMBL/GenBank/DDBJ databases">
        <authorList>
            <person name="Varghese N."/>
            <person name="Submissions S."/>
        </authorList>
    </citation>
    <scope>NUCLEOTIDE SEQUENCE [LARGE SCALE GENOMIC DNA]</scope>
    <source>
        <strain evidence="2">ATCC 12950</strain>
    </source>
</reference>
<dbReference type="Proteomes" id="UP000186096">
    <property type="component" value="Unassembled WGS sequence"/>
</dbReference>
<dbReference type="AlphaFoldDB" id="A0A1N6TT73"/>
<dbReference type="SUPFAM" id="SSF51735">
    <property type="entry name" value="NAD(P)-binding Rossmann-fold domains"/>
    <property type="match status" value="1"/>
</dbReference>